<feature type="compositionally biased region" description="Polar residues" evidence="1">
    <location>
        <begin position="144"/>
        <end position="153"/>
    </location>
</feature>
<evidence type="ECO:0000313" key="3">
    <source>
        <dbReference type="Proteomes" id="UP001497623"/>
    </source>
</evidence>
<dbReference type="GO" id="GO:0003723">
    <property type="term" value="F:RNA binding"/>
    <property type="evidence" value="ECO:0007669"/>
    <property type="project" value="TreeGrafter"/>
</dbReference>
<accession>A0AAV2RBV3</accession>
<dbReference type="Proteomes" id="UP001497623">
    <property type="component" value="Unassembled WGS sequence"/>
</dbReference>
<comment type="caution">
    <text evidence="2">The sequence shown here is derived from an EMBL/GenBank/DDBJ whole genome shotgun (WGS) entry which is preliminary data.</text>
</comment>
<name>A0AAV2RBV3_MEGNR</name>
<dbReference type="PANTHER" id="PTHR22959">
    <property type="entry name" value="PYM PROTEIN"/>
    <property type="match status" value="1"/>
</dbReference>
<feature type="region of interest" description="Disordered" evidence="1">
    <location>
        <begin position="30"/>
        <end position="168"/>
    </location>
</feature>
<sequence length="215" mass="23750">MNYYDNLATSQNKTENAKYVITAFKDPPPKWAQAQRASQGYMGGQRPPKYESKGKVWAKSRPDHPIGLAPDDVVKHRARNKDDDMGIPGLATGPAKPPGGGEMSKSQKKKAAKKKAAVSSQAITEVDFALDNTHISNEGKKKTQPSQGQSQPAATDPSKRLRNLKKKLRDIEKLEKQIADGELKNPEPEQLEKIKKKEEILAEINELELDGVTVK</sequence>
<evidence type="ECO:0008006" key="4">
    <source>
        <dbReference type="Google" id="ProtNLM"/>
    </source>
</evidence>
<reference evidence="2 3" key="1">
    <citation type="submission" date="2024-05" db="EMBL/GenBank/DDBJ databases">
        <authorList>
            <person name="Wallberg A."/>
        </authorList>
    </citation>
    <scope>NUCLEOTIDE SEQUENCE [LARGE SCALE GENOMIC DNA]</scope>
</reference>
<dbReference type="InterPro" id="IPR039333">
    <property type="entry name" value="PYM1"/>
</dbReference>
<feature type="non-terminal residue" evidence="2">
    <location>
        <position position="215"/>
    </location>
</feature>
<gene>
    <name evidence="2" type="ORF">MNOR_LOCUS23304</name>
</gene>
<dbReference type="GO" id="GO:0005737">
    <property type="term" value="C:cytoplasm"/>
    <property type="evidence" value="ECO:0007669"/>
    <property type="project" value="TreeGrafter"/>
</dbReference>
<dbReference type="GO" id="GO:0035145">
    <property type="term" value="C:exon-exon junction complex"/>
    <property type="evidence" value="ECO:0007669"/>
    <property type="project" value="TreeGrafter"/>
</dbReference>
<dbReference type="PANTHER" id="PTHR22959:SF0">
    <property type="entry name" value="PARTNER OF Y14 AND MAGO"/>
    <property type="match status" value="1"/>
</dbReference>
<evidence type="ECO:0000256" key="1">
    <source>
        <dbReference type="SAM" id="MobiDB-lite"/>
    </source>
</evidence>
<dbReference type="GO" id="GO:1903259">
    <property type="term" value="P:exon-exon junction complex disassembly"/>
    <property type="evidence" value="ECO:0007669"/>
    <property type="project" value="InterPro"/>
</dbReference>
<evidence type="ECO:0000313" key="2">
    <source>
        <dbReference type="EMBL" id="CAL4122582.1"/>
    </source>
</evidence>
<organism evidence="2 3">
    <name type="scientific">Meganyctiphanes norvegica</name>
    <name type="common">Northern krill</name>
    <name type="synonym">Thysanopoda norvegica</name>
    <dbReference type="NCBI Taxonomy" id="48144"/>
    <lineage>
        <taxon>Eukaryota</taxon>
        <taxon>Metazoa</taxon>
        <taxon>Ecdysozoa</taxon>
        <taxon>Arthropoda</taxon>
        <taxon>Crustacea</taxon>
        <taxon>Multicrustacea</taxon>
        <taxon>Malacostraca</taxon>
        <taxon>Eumalacostraca</taxon>
        <taxon>Eucarida</taxon>
        <taxon>Euphausiacea</taxon>
        <taxon>Euphausiidae</taxon>
        <taxon>Meganyctiphanes</taxon>
    </lineage>
</organism>
<proteinExistence type="predicted"/>
<dbReference type="EMBL" id="CAXKWB010020430">
    <property type="protein sequence ID" value="CAL4122582.1"/>
    <property type="molecule type" value="Genomic_DNA"/>
</dbReference>
<keyword evidence="3" id="KW-1185">Reference proteome</keyword>
<feature type="compositionally biased region" description="Basic residues" evidence="1">
    <location>
        <begin position="106"/>
        <end position="116"/>
    </location>
</feature>
<dbReference type="AlphaFoldDB" id="A0AAV2RBV3"/>
<feature type="compositionally biased region" description="Basic and acidic residues" evidence="1">
    <location>
        <begin position="72"/>
        <end position="84"/>
    </location>
</feature>
<protein>
    <recommendedName>
        <fullName evidence="4">Partner of Y14 and mago</fullName>
    </recommendedName>
</protein>
<feature type="compositionally biased region" description="Basic and acidic residues" evidence="1">
    <location>
        <begin position="48"/>
        <end position="64"/>
    </location>
</feature>